<reference evidence="1" key="2">
    <citation type="journal article" date="2022" name="New Phytol.">
        <title>Evolutionary transition to the ectomycorrhizal habit in the genomes of a hyperdiverse lineage of mushroom-forming fungi.</title>
        <authorList>
            <person name="Looney B."/>
            <person name="Miyauchi S."/>
            <person name="Morin E."/>
            <person name="Drula E."/>
            <person name="Courty P.E."/>
            <person name="Kohler A."/>
            <person name="Kuo A."/>
            <person name="LaButti K."/>
            <person name="Pangilinan J."/>
            <person name="Lipzen A."/>
            <person name="Riley R."/>
            <person name="Andreopoulos W."/>
            <person name="He G."/>
            <person name="Johnson J."/>
            <person name="Nolan M."/>
            <person name="Tritt A."/>
            <person name="Barry K.W."/>
            <person name="Grigoriev I.V."/>
            <person name="Nagy L.G."/>
            <person name="Hibbett D."/>
            <person name="Henrissat B."/>
            <person name="Matheny P.B."/>
            <person name="Labbe J."/>
            <person name="Martin F.M."/>
        </authorList>
    </citation>
    <scope>NUCLEOTIDE SEQUENCE</scope>
    <source>
        <strain evidence="1">FP105234-sp</strain>
    </source>
</reference>
<comment type="caution">
    <text evidence="1">The sequence shown here is derived from an EMBL/GenBank/DDBJ whole genome shotgun (WGS) entry which is preliminary data.</text>
</comment>
<gene>
    <name evidence="1" type="ORF">FA95DRAFT_1604386</name>
</gene>
<dbReference type="Proteomes" id="UP000814033">
    <property type="component" value="Unassembled WGS sequence"/>
</dbReference>
<reference evidence="1" key="1">
    <citation type="submission" date="2021-02" db="EMBL/GenBank/DDBJ databases">
        <authorList>
            <consortium name="DOE Joint Genome Institute"/>
            <person name="Ahrendt S."/>
            <person name="Looney B.P."/>
            <person name="Miyauchi S."/>
            <person name="Morin E."/>
            <person name="Drula E."/>
            <person name="Courty P.E."/>
            <person name="Chicoki N."/>
            <person name="Fauchery L."/>
            <person name="Kohler A."/>
            <person name="Kuo A."/>
            <person name="Labutti K."/>
            <person name="Pangilinan J."/>
            <person name="Lipzen A."/>
            <person name="Riley R."/>
            <person name="Andreopoulos W."/>
            <person name="He G."/>
            <person name="Johnson J."/>
            <person name="Barry K.W."/>
            <person name="Grigoriev I.V."/>
            <person name="Nagy L."/>
            <person name="Hibbett D."/>
            <person name="Henrissat B."/>
            <person name="Matheny P.B."/>
            <person name="Labbe J."/>
            <person name="Martin F."/>
        </authorList>
    </citation>
    <scope>NUCLEOTIDE SEQUENCE</scope>
    <source>
        <strain evidence="1">FP105234-sp</strain>
    </source>
</reference>
<evidence type="ECO:0000313" key="1">
    <source>
        <dbReference type="EMBL" id="KAI0049418.1"/>
    </source>
</evidence>
<sequence>MSSRQPAIRLSISHPDEDGVALVGVLEQLEPGSATRGRKIALILHGTMGHKDYLFQKRLAHQLPLDSFRFDFRGAHESGGKWYYAGFAEDLQDLRVVVKYLSDNYGYEVDLLVGHSRGSVVALHWLCTSEEGKRVGGIVNVSGRYRMERVLHDPGSSYQAAFDEQGFFDWKVTVARQPVIGRITPDDLQEFARWNSAVVWDHFPEATDALTIHGLADKTVPAYDATIYARALGAREAGTHNLHLIEGADHNLTGQFDEVVAVILEWWQKHLQGDLRTGIWQTGNRTKL</sequence>
<proteinExistence type="predicted"/>
<evidence type="ECO:0000313" key="2">
    <source>
        <dbReference type="Proteomes" id="UP000814033"/>
    </source>
</evidence>
<organism evidence="1 2">
    <name type="scientific">Auriscalpium vulgare</name>
    <dbReference type="NCBI Taxonomy" id="40419"/>
    <lineage>
        <taxon>Eukaryota</taxon>
        <taxon>Fungi</taxon>
        <taxon>Dikarya</taxon>
        <taxon>Basidiomycota</taxon>
        <taxon>Agaricomycotina</taxon>
        <taxon>Agaricomycetes</taxon>
        <taxon>Russulales</taxon>
        <taxon>Auriscalpiaceae</taxon>
        <taxon>Auriscalpium</taxon>
    </lineage>
</organism>
<keyword evidence="2" id="KW-1185">Reference proteome</keyword>
<dbReference type="EMBL" id="MU275873">
    <property type="protein sequence ID" value="KAI0049418.1"/>
    <property type="molecule type" value="Genomic_DNA"/>
</dbReference>
<protein>
    <submittedName>
        <fullName evidence="1">Ectomycorrhiza-regulated esterase</fullName>
    </submittedName>
</protein>
<name>A0ACB8S0T1_9AGAM</name>
<accession>A0ACB8S0T1</accession>